<evidence type="ECO:0000313" key="4">
    <source>
        <dbReference type="Proteomes" id="UP000040578"/>
    </source>
</evidence>
<dbReference type="EMBL" id="CPYD01000002">
    <property type="protein sequence ID" value="CNE08844.1"/>
    <property type="molecule type" value="Genomic_DNA"/>
</dbReference>
<keyword evidence="4" id="KW-1185">Reference proteome</keyword>
<gene>
    <name evidence="2" type="ORF">ERS137967_00709</name>
    <name evidence="3" type="ORF">QVN42_08560</name>
</gene>
<reference evidence="2 4" key="1">
    <citation type="submission" date="2015-03" db="EMBL/GenBank/DDBJ databases">
        <authorList>
            <consortium name="Pathogen Informatics"/>
            <person name="Murphy D."/>
        </authorList>
    </citation>
    <scope>NUCLEOTIDE SEQUENCE [LARGE SCALE GENOMIC DNA]</scope>
    <source>
        <strain evidence="4">type strain: CIP110231</strain>
        <strain evidence="2">Type strain: CIP110231</strain>
    </source>
</reference>
<evidence type="ECO:0000313" key="3">
    <source>
        <dbReference type="EMBL" id="MDN0087441.1"/>
    </source>
</evidence>
<dbReference type="InterPro" id="IPR025577">
    <property type="entry name" value="FlxA"/>
</dbReference>
<protein>
    <submittedName>
        <fullName evidence="3">FlxA-like family protein</fullName>
    </submittedName>
</protein>
<evidence type="ECO:0000313" key="5">
    <source>
        <dbReference type="Proteomes" id="UP001167864"/>
    </source>
</evidence>
<dbReference type="EMBL" id="JAUEHU010000007">
    <property type="protein sequence ID" value="MDN0087441.1"/>
    <property type="molecule type" value="Genomic_DNA"/>
</dbReference>
<feature type="region of interest" description="Disordered" evidence="1">
    <location>
        <begin position="97"/>
        <end position="136"/>
    </location>
</feature>
<evidence type="ECO:0000256" key="1">
    <source>
        <dbReference type="SAM" id="MobiDB-lite"/>
    </source>
</evidence>
<feature type="region of interest" description="Disordered" evidence="1">
    <location>
        <begin position="1"/>
        <end position="34"/>
    </location>
</feature>
<dbReference type="RefSeq" id="WP_053215257.1">
    <property type="nucleotide sequence ID" value="NZ_CPYD01000002.1"/>
</dbReference>
<dbReference type="Proteomes" id="UP001167864">
    <property type="component" value="Unassembled WGS sequence"/>
</dbReference>
<dbReference type="AlphaFoldDB" id="A0AAW7JY74"/>
<feature type="compositionally biased region" description="Basic and acidic residues" evidence="1">
    <location>
        <begin position="116"/>
        <end position="126"/>
    </location>
</feature>
<reference evidence="3" key="2">
    <citation type="submission" date="2023-06" db="EMBL/GenBank/DDBJ databases">
        <authorList>
            <person name="Polev D.E."/>
            <person name="Saitova A.T."/>
            <person name="Bogumilchik E.A."/>
            <person name="Kokorina G.I."/>
            <person name="Voskresenskaia E.A."/>
        </authorList>
    </citation>
    <scope>NUCLEOTIDE SEQUENCE</scope>
    <source>
        <strain evidence="3">2145 StPb PI</strain>
    </source>
</reference>
<comment type="caution">
    <text evidence="3">The sequence shown here is derived from an EMBL/GenBank/DDBJ whole genome shotgun (WGS) entry which is preliminary data.</text>
</comment>
<name>A0AAW7JY74_9GAMM</name>
<dbReference type="Proteomes" id="UP000040578">
    <property type="component" value="Unassembled WGS sequence"/>
</dbReference>
<dbReference type="Pfam" id="PF14282">
    <property type="entry name" value="FlxA"/>
    <property type="match status" value="1"/>
</dbReference>
<organism evidence="3 5">
    <name type="scientific">Yersinia nurmii</name>
    <dbReference type="NCBI Taxonomy" id="685706"/>
    <lineage>
        <taxon>Bacteria</taxon>
        <taxon>Pseudomonadati</taxon>
        <taxon>Pseudomonadota</taxon>
        <taxon>Gammaproteobacteria</taxon>
        <taxon>Enterobacterales</taxon>
        <taxon>Yersiniaceae</taxon>
        <taxon>Yersinia</taxon>
    </lineage>
</organism>
<proteinExistence type="predicted"/>
<sequence>MSNTITTAAPVPQTAQNNKASSNGSDAQSQVKALRQQIQDLTEKLSELKDSGLSKEEIQKQQQLITNQIKALYAEIARIQAKEAEKGKDDMLAIKKTHAQSNKPALTAVDNVSKARVGDGDGEGKNRAGNQINVYV</sequence>
<evidence type="ECO:0000313" key="2">
    <source>
        <dbReference type="EMBL" id="CNE08844.1"/>
    </source>
</evidence>
<accession>A0AAW7JY74</accession>